<accession>A0A090T2C7</accession>
<keyword evidence="1" id="KW-0472">Membrane</keyword>
<reference evidence="2 3" key="1">
    <citation type="submission" date="2014-09" db="EMBL/GenBank/DDBJ databases">
        <title>Vibrio maritimus JCM 19240. (C210) whole genome shotgun sequence.</title>
        <authorList>
            <person name="Sawabe T."/>
            <person name="Meirelles P."/>
            <person name="Nakanishi M."/>
            <person name="Sayaka M."/>
            <person name="Hattori M."/>
            <person name="Ohkuma M."/>
        </authorList>
    </citation>
    <scope>NUCLEOTIDE SEQUENCE [LARGE SCALE GENOMIC DNA]</scope>
    <source>
        <strain evidence="2 3">JCM 19240</strain>
    </source>
</reference>
<name>A0A090T2C7_9VIBR</name>
<evidence type="ECO:0000313" key="3">
    <source>
        <dbReference type="Proteomes" id="UP000029224"/>
    </source>
</evidence>
<evidence type="ECO:0000313" key="2">
    <source>
        <dbReference type="EMBL" id="GAL34140.1"/>
    </source>
</evidence>
<keyword evidence="1" id="KW-1133">Transmembrane helix</keyword>
<dbReference type="Proteomes" id="UP000029224">
    <property type="component" value="Unassembled WGS sequence"/>
</dbReference>
<feature type="transmembrane region" description="Helical" evidence="1">
    <location>
        <begin position="12"/>
        <end position="34"/>
    </location>
</feature>
<comment type="caution">
    <text evidence="2">The sequence shown here is derived from an EMBL/GenBank/DDBJ whole genome shotgun (WGS) entry which is preliminary data.</text>
</comment>
<keyword evidence="3" id="KW-1185">Reference proteome</keyword>
<organism evidence="2 3">
    <name type="scientific">Vibrio maritimus</name>
    <dbReference type="NCBI Taxonomy" id="990268"/>
    <lineage>
        <taxon>Bacteria</taxon>
        <taxon>Pseudomonadati</taxon>
        <taxon>Pseudomonadota</taxon>
        <taxon>Gammaproteobacteria</taxon>
        <taxon>Vibrionales</taxon>
        <taxon>Vibrionaceae</taxon>
        <taxon>Vibrio</taxon>
    </lineage>
</organism>
<sequence>MMFIFTFRFMAVNQYMVLAAYCITVLGLFLSPMFKEQQ</sequence>
<evidence type="ECO:0000256" key="1">
    <source>
        <dbReference type="SAM" id="Phobius"/>
    </source>
</evidence>
<dbReference type="EMBL" id="BBMT01000004">
    <property type="protein sequence ID" value="GAL34140.1"/>
    <property type="molecule type" value="Genomic_DNA"/>
</dbReference>
<proteinExistence type="predicted"/>
<gene>
    <name evidence="2" type="ORF">JCM19240_1048</name>
</gene>
<reference evidence="2 3" key="2">
    <citation type="submission" date="2014-09" db="EMBL/GenBank/DDBJ databases">
        <authorList>
            <consortium name="NBRP consortium"/>
            <person name="Sawabe T."/>
            <person name="Meirelles P."/>
            <person name="Nakanishi M."/>
            <person name="Sayaka M."/>
            <person name="Hattori M."/>
            <person name="Ohkuma M."/>
        </authorList>
    </citation>
    <scope>NUCLEOTIDE SEQUENCE [LARGE SCALE GENOMIC DNA]</scope>
    <source>
        <strain evidence="2 3">JCM 19240</strain>
    </source>
</reference>
<dbReference type="AlphaFoldDB" id="A0A090T2C7"/>
<protein>
    <submittedName>
        <fullName evidence="2">Uncharacterized protein</fullName>
    </submittedName>
</protein>
<keyword evidence="1" id="KW-0812">Transmembrane</keyword>